<sequence>MLGVRHTERHQPMYETNDEVGLADSVQDRHILSFMKTEVIVKAAQFAAKVLTGVRKRRHFPFMKFSWLILMQPSTS</sequence>
<keyword evidence="2" id="KW-1185">Reference proteome</keyword>
<name>A0A8W8MZM4_MAGGI</name>
<evidence type="ECO:0000313" key="2">
    <source>
        <dbReference type="Proteomes" id="UP000005408"/>
    </source>
</evidence>
<dbReference type="Proteomes" id="UP000005408">
    <property type="component" value="Unassembled WGS sequence"/>
</dbReference>
<dbReference type="EnsemblMetazoa" id="G4018.1">
    <property type="protein sequence ID" value="G4018.1:cds"/>
    <property type="gene ID" value="G4018"/>
</dbReference>
<organism evidence="1 2">
    <name type="scientific">Magallana gigas</name>
    <name type="common">Pacific oyster</name>
    <name type="synonym">Crassostrea gigas</name>
    <dbReference type="NCBI Taxonomy" id="29159"/>
    <lineage>
        <taxon>Eukaryota</taxon>
        <taxon>Metazoa</taxon>
        <taxon>Spiralia</taxon>
        <taxon>Lophotrochozoa</taxon>
        <taxon>Mollusca</taxon>
        <taxon>Bivalvia</taxon>
        <taxon>Autobranchia</taxon>
        <taxon>Pteriomorphia</taxon>
        <taxon>Ostreida</taxon>
        <taxon>Ostreoidea</taxon>
        <taxon>Ostreidae</taxon>
        <taxon>Magallana</taxon>
    </lineage>
</organism>
<reference evidence="1" key="1">
    <citation type="submission" date="2022-08" db="UniProtKB">
        <authorList>
            <consortium name="EnsemblMetazoa"/>
        </authorList>
    </citation>
    <scope>IDENTIFICATION</scope>
    <source>
        <strain evidence="1">05x7-T-G4-1.051#20</strain>
    </source>
</reference>
<proteinExistence type="predicted"/>
<evidence type="ECO:0000313" key="1">
    <source>
        <dbReference type="EnsemblMetazoa" id="G4018.1:cds"/>
    </source>
</evidence>
<protein>
    <submittedName>
        <fullName evidence="1">Uncharacterized protein</fullName>
    </submittedName>
</protein>
<dbReference type="AlphaFoldDB" id="A0A8W8MZM4"/>
<accession>A0A8W8MZM4</accession>